<protein>
    <submittedName>
        <fullName evidence="2">Uncharacterized protein</fullName>
    </submittedName>
</protein>
<evidence type="ECO:0000313" key="2">
    <source>
        <dbReference type="EMBL" id="GAA5510917.1"/>
    </source>
</evidence>
<sequence length="207" mass="22726">MGWPCRFAIRHEGLALFPSFNRSSFNLSLCLGYDACMGKGSHCHRFASLLRPRCRYPANAQPEIMVAIAAAAASLHCSIAMIGVTSVGIVNARHVWAPRRSWIERRVRDSCSTALMAKRCGTKRWVLRRESGHVLRRRRRRCGGRPVVTSENTSETAGPAGGIVLVNFGFAYQSDPITSFEARVPRAPQSPNGLVRPAAKPPVALDT</sequence>
<comment type="caution">
    <text evidence="2">The sequence shown here is derived from an EMBL/GenBank/DDBJ whole genome shotgun (WGS) entry which is preliminary data.</text>
</comment>
<organism evidence="2 3">
    <name type="scientific">Novipirellula caenicola</name>
    <dbReference type="NCBI Taxonomy" id="1536901"/>
    <lineage>
        <taxon>Bacteria</taxon>
        <taxon>Pseudomonadati</taxon>
        <taxon>Planctomycetota</taxon>
        <taxon>Planctomycetia</taxon>
        <taxon>Pirellulales</taxon>
        <taxon>Pirellulaceae</taxon>
        <taxon>Novipirellula</taxon>
    </lineage>
</organism>
<keyword evidence="3" id="KW-1185">Reference proteome</keyword>
<accession>A0ABP9W0L4</accession>
<evidence type="ECO:0000313" key="3">
    <source>
        <dbReference type="Proteomes" id="UP001416858"/>
    </source>
</evidence>
<reference evidence="2 3" key="1">
    <citation type="submission" date="2024-02" db="EMBL/GenBank/DDBJ databases">
        <title>Rhodopirellula caenicola NBRC 110016.</title>
        <authorList>
            <person name="Ichikawa N."/>
            <person name="Katano-Makiyama Y."/>
            <person name="Hidaka K."/>
        </authorList>
    </citation>
    <scope>NUCLEOTIDE SEQUENCE [LARGE SCALE GENOMIC DNA]</scope>
    <source>
        <strain evidence="2 3">NBRC 110016</strain>
    </source>
</reference>
<dbReference type="Proteomes" id="UP001416858">
    <property type="component" value="Unassembled WGS sequence"/>
</dbReference>
<evidence type="ECO:0000256" key="1">
    <source>
        <dbReference type="SAM" id="MobiDB-lite"/>
    </source>
</evidence>
<dbReference type="EMBL" id="BAABRO010000030">
    <property type="protein sequence ID" value="GAA5510917.1"/>
    <property type="molecule type" value="Genomic_DNA"/>
</dbReference>
<gene>
    <name evidence="2" type="ORF">Rcae01_06429</name>
</gene>
<name>A0ABP9W0L4_9BACT</name>
<proteinExistence type="predicted"/>
<feature type="region of interest" description="Disordered" evidence="1">
    <location>
        <begin position="184"/>
        <end position="207"/>
    </location>
</feature>